<evidence type="ECO:0000256" key="9">
    <source>
        <dbReference type="ARBA" id="ARBA00022777"/>
    </source>
</evidence>
<evidence type="ECO:0000256" key="5">
    <source>
        <dbReference type="ARBA" id="ARBA00022553"/>
    </source>
</evidence>
<feature type="transmembrane region" description="Helical" evidence="13">
    <location>
        <begin position="198"/>
        <end position="221"/>
    </location>
</feature>
<dbReference type="InterPro" id="IPR005467">
    <property type="entry name" value="His_kinase_dom"/>
</dbReference>
<evidence type="ECO:0000256" key="7">
    <source>
        <dbReference type="ARBA" id="ARBA00022692"/>
    </source>
</evidence>
<keyword evidence="5" id="KW-0597">Phosphoprotein</keyword>
<dbReference type="CDD" id="cd00082">
    <property type="entry name" value="HisKA"/>
    <property type="match status" value="1"/>
</dbReference>
<keyword evidence="10" id="KW-0067">ATP-binding</keyword>
<protein>
    <recommendedName>
        <fullName evidence="3">histidine kinase</fullName>
        <ecNumber evidence="3">2.7.13.3</ecNumber>
    </recommendedName>
</protein>
<accession>A0A4Q7LR87</accession>
<dbReference type="InterPro" id="IPR003594">
    <property type="entry name" value="HATPase_dom"/>
</dbReference>
<evidence type="ECO:0000256" key="4">
    <source>
        <dbReference type="ARBA" id="ARBA00022475"/>
    </source>
</evidence>
<evidence type="ECO:0000256" key="12">
    <source>
        <dbReference type="ARBA" id="ARBA00023012"/>
    </source>
</evidence>
<dbReference type="PRINTS" id="PR00344">
    <property type="entry name" value="BCTRLSENSOR"/>
</dbReference>
<proteinExistence type="predicted"/>
<dbReference type="InterPro" id="IPR004358">
    <property type="entry name" value="Sig_transdc_His_kin-like_C"/>
</dbReference>
<dbReference type="Pfam" id="PF00512">
    <property type="entry name" value="HisKA"/>
    <property type="match status" value="1"/>
</dbReference>
<dbReference type="Pfam" id="PF02518">
    <property type="entry name" value="HATPase_c"/>
    <property type="match status" value="1"/>
</dbReference>
<evidence type="ECO:0000256" key="3">
    <source>
        <dbReference type="ARBA" id="ARBA00012438"/>
    </source>
</evidence>
<dbReference type="InterPro" id="IPR036890">
    <property type="entry name" value="HATPase_C_sf"/>
</dbReference>
<evidence type="ECO:0000313" key="15">
    <source>
        <dbReference type="EMBL" id="RZS56823.1"/>
    </source>
</evidence>
<dbReference type="InterPro" id="IPR036097">
    <property type="entry name" value="HisK_dim/P_sf"/>
</dbReference>
<organism evidence="15 16">
    <name type="scientific">Sphaerotilus mobilis</name>
    <dbReference type="NCBI Taxonomy" id="47994"/>
    <lineage>
        <taxon>Bacteria</taxon>
        <taxon>Pseudomonadati</taxon>
        <taxon>Pseudomonadota</taxon>
        <taxon>Betaproteobacteria</taxon>
        <taxon>Burkholderiales</taxon>
        <taxon>Sphaerotilaceae</taxon>
        <taxon>Sphaerotilus</taxon>
    </lineage>
</organism>
<dbReference type="SUPFAM" id="SSF103190">
    <property type="entry name" value="Sensory domain-like"/>
    <property type="match status" value="1"/>
</dbReference>
<keyword evidence="7 13" id="KW-0812">Transmembrane</keyword>
<evidence type="ECO:0000256" key="1">
    <source>
        <dbReference type="ARBA" id="ARBA00000085"/>
    </source>
</evidence>
<comment type="catalytic activity">
    <reaction evidence="1">
        <text>ATP + protein L-histidine = ADP + protein N-phospho-L-histidine.</text>
        <dbReference type="EC" id="2.7.13.3"/>
    </reaction>
</comment>
<dbReference type="OrthoDB" id="224978at2"/>
<keyword evidence="13" id="KW-0472">Membrane</keyword>
<dbReference type="RefSeq" id="WP_130481249.1">
    <property type="nucleotide sequence ID" value="NZ_SGWV01000008.1"/>
</dbReference>
<gene>
    <name evidence="15" type="ORF">EV685_1378</name>
</gene>
<evidence type="ECO:0000259" key="14">
    <source>
        <dbReference type="PROSITE" id="PS50109"/>
    </source>
</evidence>
<name>A0A4Q7LR87_9BURK</name>
<dbReference type="PANTHER" id="PTHR43065">
    <property type="entry name" value="SENSOR HISTIDINE KINASE"/>
    <property type="match status" value="1"/>
</dbReference>
<comment type="caution">
    <text evidence="15">The sequence shown here is derived from an EMBL/GenBank/DDBJ whole genome shotgun (WGS) entry which is preliminary data.</text>
</comment>
<keyword evidence="8" id="KW-0547">Nucleotide-binding</keyword>
<evidence type="ECO:0000256" key="2">
    <source>
        <dbReference type="ARBA" id="ARBA00004651"/>
    </source>
</evidence>
<feature type="transmembrane region" description="Helical" evidence="13">
    <location>
        <begin position="20"/>
        <end position="44"/>
    </location>
</feature>
<dbReference type="PANTHER" id="PTHR43065:SF10">
    <property type="entry name" value="PEROXIDE STRESS-ACTIVATED HISTIDINE KINASE MAK3"/>
    <property type="match status" value="1"/>
</dbReference>
<dbReference type="SMART" id="SM00387">
    <property type="entry name" value="HATPase_c"/>
    <property type="match status" value="1"/>
</dbReference>
<keyword evidence="12" id="KW-0902">Two-component regulatory system</keyword>
<dbReference type="AlphaFoldDB" id="A0A4Q7LR87"/>
<dbReference type="InterPro" id="IPR029151">
    <property type="entry name" value="Sensor-like_sf"/>
</dbReference>
<evidence type="ECO:0000313" key="16">
    <source>
        <dbReference type="Proteomes" id="UP000293433"/>
    </source>
</evidence>
<keyword evidence="6" id="KW-0808">Transferase</keyword>
<dbReference type="InterPro" id="IPR003661">
    <property type="entry name" value="HisK_dim/P_dom"/>
</dbReference>
<keyword evidence="4" id="KW-1003">Cell membrane</keyword>
<dbReference type="SUPFAM" id="SSF47384">
    <property type="entry name" value="Homodimeric domain of signal transducing histidine kinase"/>
    <property type="match status" value="1"/>
</dbReference>
<keyword evidence="11 13" id="KW-1133">Transmembrane helix</keyword>
<keyword evidence="9" id="KW-0418">Kinase</keyword>
<dbReference type="GO" id="GO:0005524">
    <property type="term" value="F:ATP binding"/>
    <property type="evidence" value="ECO:0007669"/>
    <property type="project" value="UniProtKB-KW"/>
</dbReference>
<evidence type="ECO:0000256" key="13">
    <source>
        <dbReference type="SAM" id="Phobius"/>
    </source>
</evidence>
<evidence type="ECO:0000256" key="10">
    <source>
        <dbReference type="ARBA" id="ARBA00022840"/>
    </source>
</evidence>
<dbReference type="GO" id="GO:0000155">
    <property type="term" value="F:phosphorelay sensor kinase activity"/>
    <property type="evidence" value="ECO:0007669"/>
    <property type="project" value="InterPro"/>
</dbReference>
<dbReference type="EC" id="2.7.13.3" evidence="3"/>
<reference evidence="15 16" key="1">
    <citation type="submission" date="2019-02" db="EMBL/GenBank/DDBJ databases">
        <title>Genomic Encyclopedia of Type Strains, Phase IV (KMG-IV): sequencing the most valuable type-strain genomes for metagenomic binning, comparative biology and taxonomic classification.</title>
        <authorList>
            <person name="Goeker M."/>
        </authorList>
    </citation>
    <scope>NUCLEOTIDE SEQUENCE [LARGE SCALE GENOMIC DNA]</scope>
    <source>
        <strain evidence="15 16">DSM 10617</strain>
    </source>
</reference>
<evidence type="ECO:0000256" key="8">
    <source>
        <dbReference type="ARBA" id="ARBA00022741"/>
    </source>
</evidence>
<dbReference type="GO" id="GO:0005886">
    <property type="term" value="C:plasma membrane"/>
    <property type="evidence" value="ECO:0007669"/>
    <property type="project" value="UniProtKB-SubCell"/>
</dbReference>
<keyword evidence="16" id="KW-1185">Reference proteome</keyword>
<comment type="subcellular location">
    <subcellularLocation>
        <location evidence="2">Cell membrane</location>
        <topology evidence="2">Multi-pass membrane protein</topology>
    </subcellularLocation>
</comment>
<evidence type="ECO:0000256" key="6">
    <source>
        <dbReference type="ARBA" id="ARBA00022679"/>
    </source>
</evidence>
<dbReference type="SMART" id="SM00388">
    <property type="entry name" value="HisKA"/>
    <property type="match status" value="1"/>
</dbReference>
<evidence type="ECO:0000256" key="11">
    <source>
        <dbReference type="ARBA" id="ARBA00022989"/>
    </source>
</evidence>
<dbReference type="Gene3D" id="1.10.287.130">
    <property type="match status" value="1"/>
</dbReference>
<dbReference type="EMBL" id="SGWV01000008">
    <property type="protein sequence ID" value="RZS56823.1"/>
    <property type="molecule type" value="Genomic_DNA"/>
</dbReference>
<feature type="domain" description="Histidine kinase" evidence="14">
    <location>
        <begin position="250"/>
        <end position="457"/>
    </location>
</feature>
<dbReference type="SUPFAM" id="SSF55874">
    <property type="entry name" value="ATPase domain of HSP90 chaperone/DNA topoisomerase II/histidine kinase"/>
    <property type="match status" value="1"/>
</dbReference>
<dbReference type="Gene3D" id="3.30.565.10">
    <property type="entry name" value="Histidine kinase-like ATPase, C-terminal domain"/>
    <property type="match status" value="1"/>
</dbReference>
<dbReference type="PROSITE" id="PS50109">
    <property type="entry name" value="HIS_KIN"/>
    <property type="match status" value="1"/>
</dbReference>
<dbReference type="Proteomes" id="UP000293433">
    <property type="component" value="Unassembled WGS sequence"/>
</dbReference>
<sequence>MSFQTPASKRDLQAFSLTRWFAVVALASISVITLALALLLNWFFSDRLMNQQAVLTAEFVNSLMRVERPMLLFVSGPKQPPEPHVRTALSHLAAMPDVLRANVYNRDHEVIWSSDGRLIGRQYQHNPNLEAALRGEVVSQRDDDFIEHGVEEREAPRLEHGIFMETYVPVVDALAGEVVGAIEFYKRPKALQQALQELHVYIAVGGVVCAVLLYMALFGLIRRADLTMQRQQERLLDHEKMAVIGEMSTAVAHGIRNPLASIRSSAELIQVGTPALVEQAVDDVISECDRLEQWVNELLSYARPLHAEQVPVALSPLIQTCLDESRREFARRGIQIETDLPDRLPAVRGNALLIGQVLRSLLSNALEACVNGGRIRVQAELDAGGRRITVTISDNGPGMTAAELRCAGQPFFTTKPRGLGVGLALARRVVERLDGTLEIDSAPGHGTSVHVRMPAHG</sequence>